<evidence type="ECO:0000313" key="2">
    <source>
        <dbReference type="Proteomes" id="UP001596104"/>
    </source>
</evidence>
<proteinExistence type="predicted"/>
<gene>
    <name evidence="1" type="ORF">ACFPPC_30455</name>
</gene>
<dbReference type="EMBL" id="JBHSLV010000078">
    <property type="protein sequence ID" value="MFC5396978.1"/>
    <property type="molecule type" value="Genomic_DNA"/>
</dbReference>
<reference evidence="2" key="1">
    <citation type="journal article" date="2019" name="Int. J. Syst. Evol. Microbiol.">
        <title>The Global Catalogue of Microorganisms (GCM) 10K type strain sequencing project: providing services to taxonomists for standard genome sequencing and annotation.</title>
        <authorList>
            <consortium name="The Broad Institute Genomics Platform"/>
            <consortium name="The Broad Institute Genome Sequencing Center for Infectious Disease"/>
            <person name="Wu L."/>
            <person name="Ma J."/>
        </authorList>
    </citation>
    <scope>NUCLEOTIDE SEQUENCE [LARGE SCALE GENOMIC DNA]</scope>
    <source>
        <strain evidence="2">CGMCC 1.16326</strain>
    </source>
</reference>
<dbReference type="InterPro" id="IPR021251">
    <property type="entry name" value="DUF2793"/>
</dbReference>
<dbReference type="RefSeq" id="WP_377013823.1">
    <property type="nucleotide sequence ID" value="NZ_JBHSLV010000078.1"/>
</dbReference>
<name>A0ABW0HI66_9HYPH</name>
<accession>A0ABW0HI66</accession>
<sequence length="481" mass="49898">MSDTPRLGLPLLAAGQAQKHVTHNDALMRLDALVHLVVASRTQTVPPASPAETSAYIVPAGGTGVFAGHQDELAIFEDGAWNFLPPRAGWQAWVTDEAEHHVWIGTQWRRSQPESSLGAALWGVNTAADTTNRLAVSADASLFNHAGTDHRLKLNKASASQTASLLFQDNWSGRAEIGLAGDDQFRIKVSPDGGNWTEALVIDRTTGLVTLPASTWAREIPRQNLLINGDFQINQRAFAGGALANGVYGYDRWKASGASSMTLAGDVLTLASGEIAQVVERAFWGLMSLASTTVTLSVEAPTQNLAVTVGSASGTIAAGAGRRSITLTTGAGDTGNITVKLARSGAGAVSFGRVRLEAGTGATPWQGRPEEGWLAARYCHVLRPGAAGVRLAAGQLIDTGELSVGIALPAPLRANNPNVAQSGLNRRVFSESPVTGVTGSAAHGAMLSLILSSAALSAGVSYTALLTTAGSGSYLAVEAEL</sequence>
<organism evidence="1 2">
    <name type="scientific">Bosea vestrisii</name>
    <dbReference type="NCBI Taxonomy" id="151416"/>
    <lineage>
        <taxon>Bacteria</taxon>
        <taxon>Pseudomonadati</taxon>
        <taxon>Pseudomonadota</taxon>
        <taxon>Alphaproteobacteria</taxon>
        <taxon>Hyphomicrobiales</taxon>
        <taxon>Boseaceae</taxon>
        <taxon>Bosea</taxon>
    </lineage>
</organism>
<keyword evidence="2" id="KW-1185">Reference proteome</keyword>
<dbReference type="Proteomes" id="UP001596104">
    <property type="component" value="Unassembled WGS sequence"/>
</dbReference>
<comment type="caution">
    <text evidence="1">The sequence shown here is derived from an EMBL/GenBank/DDBJ whole genome shotgun (WGS) entry which is preliminary data.</text>
</comment>
<dbReference type="Pfam" id="PF10983">
    <property type="entry name" value="DUF2793"/>
    <property type="match status" value="1"/>
</dbReference>
<evidence type="ECO:0000313" key="1">
    <source>
        <dbReference type="EMBL" id="MFC5396978.1"/>
    </source>
</evidence>
<protein>
    <submittedName>
        <fullName evidence="1">DUF2793 domain-containing protein</fullName>
    </submittedName>
</protein>